<evidence type="ECO:0000313" key="3">
    <source>
        <dbReference type="Proteomes" id="UP001642487"/>
    </source>
</evidence>
<evidence type="ECO:0000256" key="1">
    <source>
        <dbReference type="SAM" id="MobiDB-lite"/>
    </source>
</evidence>
<keyword evidence="3" id="KW-1185">Reference proteome</keyword>
<name>A0ABP0YTZ4_9ROSI</name>
<protein>
    <submittedName>
        <fullName evidence="2">Uncharacterized protein</fullName>
    </submittedName>
</protein>
<evidence type="ECO:0000313" key="2">
    <source>
        <dbReference type="EMBL" id="CAK9322763.1"/>
    </source>
</evidence>
<dbReference type="Proteomes" id="UP001642487">
    <property type="component" value="Chromosome 5"/>
</dbReference>
<feature type="region of interest" description="Disordered" evidence="1">
    <location>
        <begin position="1"/>
        <end position="21"/>
    </location>
</feature>
<dbReference type="EMBL" id="OZ021739">
    <property type="protein sequence ID" value="CAK9322763.1"/>
    <property type="molecule type" value="Genomic_DNA"/>
</dbReference>
<gene>
    <name evidence="2" type="ORF">CITCOLO1_LOCUS14926</name>
</gene>
<organism evidence="2 3">
    <name type="scientific">Citrullus colocynthis</name>
    <name type="common">colocynth</name>
    <dbReference type="NCBI Taxonomy" id="252529"/>
    <lineage>
        <taxon>Eukaryota</taxon>
        <taxon>Viridiplantae</taxon>
        <taxon>Streptophyta</taxon>
        <taxon>Embryophyta</taxon>
        <taxon>Tracheophyta</taxon>
        <taxon>Spermatophyta</taxon>
        <taxon>Magnoliopsida</taxon>
        <taxon>eudicotyledons</taxon>
        <taxon>Gunneridae</taxon>
        <taxon>Pentapetalae</taxon>
        <taxon>rosids</taxon>
        <taxon>fabids</taxon>
        <taxon>Cucurbitales</taxon>
        <taxon>Cucurbitaceae</taxon>
        <taxon>Benincaseae</taxon>
        <taxon>Citrullus</taxon>
    </lineage>
</organism>
<sequence>MNFLPNSKKADQTPTQKSKKTKPFFIDRYKTFFITTPKSKFPSPSSLNFFLLINLPSNFFSPSSFRFSA</sequence>
<accession>A0ABP0YTZ4</accession>
<reference evidence="2 3" key="1">
    <citation type="submission" date="2024-03" db="EMBL/GenBank/DDBJ databases">
        <authorList>
            <person name="Gkanogiannis A."/>
            <person name="Becerra Lopez-Lavalle L."/>
        </authorList>
    </citation>
    <scope>NUCLEOTIDE SEQUENCE [LARGE SCALE GENOMIC DNA]</scope>
</reference>
<proteinExistence type="predicted"/>